<proteinExistence type="inferred from homology"/>
<evidence type="ECO:0000256" key="1">
    <source>
        <dbReference type="ARBA" id="ARBA00004123"/>
    </source>
</evidence>
<feature type="region of interest" description="Disordered" evidence="4">
    <location>
        <begin position="149"/>
        <end position="212"/>
    </location>
</feature>
<reference evidence="5 6" key="1">
    <citation type="journal article" date="2021" name="BMC Biol.">
        <title>Horizontally acquired antibacterial genes associated with adaptive radiation of ladybird beetles.</title>
        <authorList>
            <person name="Li H.S."/>
            <person name="Tang X.F."/>
            <person name="Huang Y.H."/>
            <person name="Xu Z.Y."/>
            <person name="Chen M.L."/>
            <person name="Du X.Y."/>
            <person name="Qiu B.Y."/>
            <person name="Chen P.T."/>
            <person name="Zhang W."/>
            <person name="Slipinski A."/>
            <person name="Escalona H.E."/>
            <person name="Waterhouse R.M."/>
            <person name="Zwick A."/>
            <person name="Pang H."/>
        </authorList>
    </citation>
    <scope>NUCLEOTIDE SEQUENCE [LARGE SCALE GENOMIC DNA]</scope>
    <source>
        <strain evidence="5">SYSU2018</strain>
    </source>
</reference>
<dbReference type="Proteomes" id="UP001516400">
    <property type="component" value="Unassembled WGS sequence"/>
</dbReference>
<dbReference type="PANTHER" id="PTHR15367:SF2">
    <property type="entry name" value="DNA-DIRECTED RNA POLYMERASE III SUBUNIT"/>
    <property type="match status" value="1"/>
</dbReference>
<accession>A0ABD2PBW8</accession>
<feature type="compositionally biased region" description="Acidic residues" evidence="4">
    <location>
        <begin position="195"/>
        <end position="212"/>
    </location>
</feature>
<feature type="compositionally biased region" description="Basic and acidic residues" evidence="4">
    <location>
        <begin position="149"/>
        <end position="158"/>
    </location>
</feature>
<keyword evidence="6" id="KW-1185">Reference proteome</keyword>
<evidence type="ECO:0000256" key="2">
    <source>
        <dbReference type="ARBA" id="ARBA00008352"/>
    </source>
</evidence>
<comment type="similarity">
    <text evidence="2">Belongs to the eukaryotic RPC7 RNA polymerase subunit family.</text>
</comment>
<evidence type="ECO:0000256" key="4">
    <source>
        <dbReference type="SAM" id="MobiDB-lite"/>
    </source>
</evidence>
<sequence length="212" mass="24631">MGGRGRGRGRGGENRSFNREQLNVLGVTGNEPIPTQLIEPPPLYRMLERKPVPLESSKELEYLLLLKQDFIHHMQLSPSYLKMPEKKGNEFQQEIDKLVAKISVKKEKYHWNLFPSELRPKLFAKRIKDRSAKDIDVAEKLKELEELEKNSNKTDVNIKTEAAPNDEDDEKLIEEDEQDEEMDDGTDYANNYFDNGEDYEDEDDNLDDGPIY</sequence>
<evidence type="ECO:0000313" key="5">
    <source>
        <dbReference type="EMBL" id="KAL3288309.1"/>
    </source>
</evidence>
<name>A0ABD2PBW8_9CUCU</name>
<dbReference type="Pfam" id="PF11705">
    <property type="entry name" value="RNA_pol_3_Rpc31"/>
    <property type="match status" value="1"/>
</dbReference>
<feature type="region of interest" description="Disordered" evidence="4">
    <location>
        <begin position="1"/>
        <end position="20"/>
    </location>
</feature>
<gene>
    <name evidence="5" type="ORF">HHI36_002757</name>
</gene>
<dbReference type="InterPro" id="IPR024661">
    <property type="entry name" value="RNA_pol_III_Rpc31"/>
</dbReference>
<dbReference type="PANTHER" id="PTHR15367">
    <property type="entry name" value="DNA-DIRECTED RNA POLYMERASE III"/>
    <property type="match status" value="1"/>
</dbReference>
<dbReference type="EMBL" id="JABFTP020000185">
    <property type="protein sequence ID" value="KAL3288309.1"/>
    <property type="molecule type" value="Genomic_DNA"/>
</dbReference>
<evidence type="ECO:0000313" key="6">
    <source>
        <dbReference type="Proteomes" id="UP001516400"/>
    </source>
</evidence>
<evidence type="ECO:0000256" key="3">
    <source>
        <dbReference type="ARBA" id="ARBA00023242"/>
    </source>
</evidence>
<comment type="caution">
    <text evidence="5">The sequence shown here is derived from an EMBL/GenBank/DDBJ whole genome shotgun (WGS) entry which is preliminary data.</text>
</comment>
<feature type="compositionally biased region" description="Acidic residues" evidence="4">
    <location>
        <begin position="164"/>
        <end position="186"/>
    </location>
</feature>
<organism evidence="5 6">
    <name type="scientific">Cryptolaemus montrouzieri</name>
    <dbReference type="NCBI Taxonomy" id="559131"/>
    <lineage>
        <taxon>Eukaryota</taxon>
        <taxon>Metazoa</taxon>
        <taxon>Ecdysozoa</taxon>
        <taxon>Arthropoda</taxon>
        <taxon>Hexapoda</taxon>
        <taxon>Insecta</taxon>
        <taxon>Pterygota</taxon>
        <taxon>Neoptera</taxon>
        <taxon>Endopterygota</taxon>
        <taxon>Coleoptera</taxon>
        <taxon>Polyphaga</taxon>
        <taxon>Cucujiformia</taxon>
        <taxon>Coccinelloidea</taxon>
        <taxon>Coccinellidae</taxon>
        <taxon>Scymninae</taxon>
        <taxon>Scymnini</taxon>
        <taxon>Cryptolaemus</taxon>
    </lineage>
</organism>
<keyword evidence="3" id="KW-0539">Nucleus</keyword>
<comment type="subcellular location">
    <subcellularLocation>
        <location evidence="1">Nucleus</location>
    </subcellularLocation>
</comment>
<dbReference type="AlphaFoldDB" id="A0ABD2PBW8"/>
<evidence type="ECO:0008006" key="7">
    <source>
        <dbReference type="Google" id="ProtNLM"/>
    </source>
</evidence>
<dbReference type="GO" id="GO:0005634">
    <property type="term" value="C:nucleus"/>
    <property type="evidence" value="ECO:0007669"/>
    <property type="project" value="UniProtKB-SubCell"/>
</dbReference>
<protein>
    <recommendedName>
        <fullName evidence="7">DNA-directed RNA polymerase III subunit</fullName>
    </recommendedName>
</protein>